<accession>A0A0F9AKH6</accession>
<name>A0A0F9AKH6_9ZZZZ</name>
<dbReference type="EMBL" id="LAZR01042293">
    <property type="protein sequence ID" value="KKL09875.1"/>
    <property type="molecule type" value="Genomic_DNA"/>
</dbReference>
<proteinExistence type="predicted"/>
<reference evidence="1" key="1">
    <citation type="journal article" date="2015" name="Nature">
        <title>Complex archaea that bridge the gap between prokaryotes and eukaryotes.</title>
        <authorList>
            <person name="Spang A."/>
            <person name="Saw J.H."/>
            <person name="Jorgensen S.L."/>
            <person name="Zaremba-Niedzwiedzka K."/>
            <person name="Martijn J."/>
            <person name="Lind A.E."/>
            <person name="van Eijk R."/>
            <person name="Schleper C."/>
            <person name="Guy L."/>
            <person name="Ettema T.J."/>
        </authorList>
    </citation>
    <scope>NUCLEOTIDE SEQUENCE</scope>
</reference>
<evidence type="ECO:0000313" key="1">
    <source>
        <dbReference type="EMBL" id="KKL09875.1"/>
    </source>
</evidence>
<comment type="caution">
    <text evidence="1">The sequence shown here is derived from an EMBL/GenBank/DDBJ whole genome shotgun (WGS) entry which is preliminary data.</text>
</comment>
<dbReference type="AlphaFoldDB" id="A0A0F9AKH6"/>
<organism evidence="1">
    <name type="scientific">marine sediment metagenome</name>
    <dbReference type="NCBI Taxonomy" id="412755"/>
    <lineage>
        <taxon>unclassified sequences</taxon>
        <taxon>metagenomes</taxon>
        <taxon>ecological metagenomes</taxon>
    </lineage>
</organism>
<protein>
    <submittedName>
        <fullName evidence="1">Uncharacterized protein</fullName>
    </submittedName>
</protein>
<sequence length="72" mass="8561">MIENLQELLKDAIRVRQDQLYEQLTLEGRLSSLSRSRNLLSRQIEYFEEKISRGVIELEVPNEDWIRIVEAS</sequence>
<gene>
    <name evidence="1" type="ORF">LCGC14_2561490</name>
</gene>